<proteinExistence type="predicted"/>
<sequence length="65" mass="7534">MTWQVCLKYANGREIVLKTYHHREKALKCIDFIYSTYGYPMHIAFIVRPGNPATRLHHTSIAIAS</sequence>
<protein>
    <submittedName>
        <fullName evidence="1">Family 2 glycosyl transferase</fullName>
    </submittedName>
</protein>
<reference evidence="1 2" key="1">
    <citation type="submission" date="2023-01" db="EMBL/GenBank/DDBJ databases">
        <title>Novel diversity within Roseofilum (Cyanobacteria; Desertifilaceae) from marine benthic mats with descriptions of four novel species.</title>
        <authorList>
            <person name="Wang Y."/>
            <person name="Berthold D.E."/>
            <person name="Hu J."/>
            <person name="Lefler F.W."/>
            <person name="Laughinghouse H.D. IV."/>
        </authorList>
    </citation>
    <scope>NUCLEOTIDE SEQUENCE [LARGE SCALE GENOMIC DNA]</scope>
    <source>
        <strain evidence="1 2">BLCC-M143</strain>
    </source>
</reference>
<keyword evidence="1" id="KW-0808">Transferase</keyword>
<keyword evidence="2" id="KW-1185">Reference proteome</keyword>
<gene>
    <name evidence="1" type="ORF">PMH09_00905</name>
</gene>
<dbReference type="EMBL" id="JAQOSQ010000001">
    <property type="protein sequence ID" value="MDJ1181740.1"/>
    <property type="molecule type" value="Genomic_DNA"/>
</dbReference>
<dbReference type="Proteomes" id="UP001232992">
    <property type="component" value="Unassembled WGS sequence"/>
</dbReference>
<name>A0ABT7BRC2_9CYAN</name>
<organism evidence="1 2">
    <name type="scientific">Roseofilum casamattae BLCC-M143</name>
    <dbReference type="NCBI Taxonomy" id="3022442"/>
    <lineage>
        <taxon>Bacteria</taxon>
        <taxon>Bacillati</taxon>
        <taxon>Cyanobacteriota</taxon>
        <taxon>Cyanophyceae</taxon>
        <taxon>Desertifilales</taxon>
        <taxon>Desertifilaceae</taxon>
        <taxon>Roseofilum</taxon>
        <taxon>Roseofilum casamattae</taxon>
    </lineage>
</organism>
<evidence type="ECO:0000313" key="1">
    <source>
        <dbReference type="EMBL" id="MDJ1181740.1"/>
    </source>
</evidence>
<evidence type="ECO:0000313" key="2">
    <source>
        <dbReference type="Proteomes" id="UP001232992"/>
    </source>
</evidence>
<accession>A0ABT7BRC2</accession>
<dbReference type="RefSeq" id="WP_283756394.1">
    <property type="nucleotide sequence ID" value="NZ_JAQOSQ010000001.1"/>
</dbReference>
<dbReference type="GO" id="GO:0016740">
    <property type="term" value="F:transferase activity"/>
    <property type="evidence" value="ECO:0007669"/>
    <property type="project" value="UniProtKB-KW"/>
</dbReference>
<comment type="caution">
    <text evidence="1">The sequence shown here is derived from an EMBL/GenBank/DDBJ whole genome shotgun (WGS) entry which is preliminary data.</text>
</comment>